<organism evidence="3 4">
    <name type="scientific">Ornithinimicrobium faecis</name>
    <dbReference type="NCBI Taxonomy" id="2934158"/>
    <lineage>
        <taxon>Bacteria</taxon>
        <taxon>Bacillati</taxon>
        <taxon>Actinomycetota</taxon>
        <taxon>Actinomycetes</taxon>
        <taxon>Micrococcales</taxon>
        <taxon>Ornithinimicrobiaceae</taxon>
        <taxon>Ornithinimicrobium</taxon>
    </lineage>
</organism>
<evidence type="ECO:0000313" key="3">
    <source>
        <dbReference type="EMBL" id="USQ78790.1"/>
    </source>
</evidence>
<accession>A0ABY4YPU0</accession>
<dbReference type="InterPro" id="IPR021385">
    <property type="entry name" value="DUF3017"/>
</dbReference>
<gene>
    <name evidence="3" type="ORF">NF556_14310</name>
</gene>
<feature type="transmembrane region" description="Helical" evidence="2">
    <location>
        <begin position="88"/>
        <end position="107"/>
    </location>
</feature>
<name>A0ABY4YPU0_9MICO</name>
<keyword evidence="2" id="KW-0812">Transmembrane</keyword>
<evidence type="ECO:0000256" key="2">
    <source>
        <dbReference type="SAM" id="Phobius"/>
    </source>
</evidence>
<keyword evidence="2" id="KW-1133">Transmembrane helix</keyword>
<feature type="region of interest" description="Disordered" evidence="1">
    <location>
        <begin position="1"/>
        <end position="24"/>
    </location>
</feature>
<evidence type="ECO:0000313" key="4">
    <source>
        <dbReference type="Proteomes" id="UP001056455"/>
    </source>
</evidence>
<feature type="transmembrane region" description="Helical" evidence="2">
    <location>
        <begin position="29"/>
        <end position="48"/>
    </location>
</feature>
<keyword evidence="2" id="KW-0472">Membrane</keyword>
<dbReference type="Proteomes" id="UP001056455">
    <property type="component" value="Chromosome"/>
</dbReference>
<dbReference type="RefSeq" id="WP_252591585.1">
    <property type="nucleotide sequence ID" value="NZ_CP099489.1"/>
</dbReference>
<reference evidence="3" key="1">
    <citation type="submission" date="2022-06" db="EMBL/GenBank/DDBJ databases">
        <title>Ornithinimicrobium HY1793.</title>
        <authorList>
            <person name="Huang Y."/>
        </authorList>
    </citation>
    <scope>NUCLEOTIDE SEQUENCE</scope>
    <source>
        <strain evidence="3">HY1793</strain>
    </source>
</reference>
<feature type="transmembrane region" description="Helical" evidence="2">
    <location>
        <begin position="55"/>
        <end position="76"/>
    </location>
</feature>
<dbReference type="Pfam" id="PF11222">
    <property type="entry name" value="DUF3017"/>
    <property type="match status" value="1"/>
</dbReference>
<dbReference type="EMBL" id="CP099489">
    <property type="protein sequence ID" value="USQ78790.1"/>
    <property type="molecule type" value="Genomic_DNA"/>
</dbReference>
<evidence type="ECO:0000256" key="1">
    <source>
        <dbReference type="SAM" id="MobiDB-lite"/>
    </source>
</evidence>
<protein>
    <submittedName>
        <fullName evidence="3">DUF3017 domain-containing protein</fullName>
    </submittedName>
</protein>
<proteinExistence type="predicted"/>
<keyword evidence="4" id="KW-1185">Reference proteome</keyword>
<sequence length="108" mass="11144">MTVSGSAPGQPRGRPASRRPANWGSQPLGLWWVLPIGLTIAVIVHFSGGLRASGYVIAGTLALAAILRLVLPRGAVGGLLVRSRAWDVLTLLAMAAGVAVLSATLLIR</sequence>